<dbReference type="EMBL" id="CVQI01023335">
    <property type="protein sequence ID" value="CRK30954.1"/>
    <property type="molecule type" value="Genomic_DNA"/>
</dbReference>
<accession>A0A0G4M9H8</accession>
<protein>
    <submittedName>
        <fullName evidence="2">Uncharacterized protein</fullName>
    </submittedName>
</protein>
<feature type="compositionally biased region" description="Basic and acidic residues" evidence="1">
    <location>
        <begin position="32"/>
        <end position="48"/>
    </location>
</feature>
<name>A0A0G4M9H8_VERLO</name>
<dbReference type="AlphaFoldDB" id="A0A0G4M9H8"/>
<evidence type="ECO:0000313" key="2">
    <source>
        <dbReference type="EMBL" id="CRK30954.1"/>
    </source>
</evidence>
<organism evidence="2 5">
    <name type="scientific">Verticillium longisporum</name>
    <name type="common">Verticillium dahliae var. longisporum</name>
    <dbReference type="NCBI Taxonomy" id="100787"/>
    <lineage>
        <taxon>Eukaryota</taxon>
        <taxon>Fungi</taxon>
        <taxon>Dikarya</taxon>
        <taxon>Ascomycota</taxon>
        <taxon>Pezizomycotina</taxon>
        <taxon>Sordariomycetes</taxon>
        <taxon>Hypocreomycetidae</taxon>
        <taxon>Glomerellales</taxon>
        <taxon>Plectosphaerellaceae</taxon>
        <taxon>Verticillium</taxon>
    </lineage>
</organism>
<dbReference type="Proteomes" id="UP000044602">
    <property type="component" value="Unassembled WGS sequence"/>
</dbReference>
<feature type="region of interest" description="Disordered" evidence="1">
    <location>
        <begin position="1"/>
        <end position="117"/>
    </location>
</feature>
<dbReference type="EMBL" id="CVQH01022639">
    <property type="protein sequence ID" value="CRK33775.1"/>
    <property type="molecule type" value="Genomic_DNA"/>
</dbReference>
<evidence type="ECO:0000256" key="1">
    <source>
        <dbReference type="SAM" id="MobiDB-lite"/>
    </source>
</evidence>
<sequence>MSHRSSDASDPGGSTDDRGLDPVVRFNMQKRRMTDQKTCDLSQGRESKALGLTVHHRFGHGTVERRDGKRRQAVVTTESRVPNRRGRPGSKDVRSASLTCTKVESDSGGPGDLQGPEPKRDLLRSTMELRPAACGCGRTLRVSEDTSARPRMGVSSMASMGRHDDEGLPWPAHPPTIGYCGAGDL</sequence>
<reference evidence="4 5" key="1">
    <citation type="submission" date="2015-05" db="EMBL/GenBank/DDBJ databases">
        <authorList>
            <person name="Fogelqvist Johan"/>
        </authorList>
    </citation>
    <scope>NUCLEOTIDE SEQUENCE [LARGE SCALE GENOMIC DNA]</scope>
    <source>
        <strain evidence="3">VL1</strain>
        <strain evidence="2">VL2</strain>
    </source>
</reference>
<evidence type="ECO:0000313" key="5">
    <source>
        <dbReference type="Proteomes" id="UP000045706"/>
    </source>
</evidence>
<feature type="region of interest" description="Disordered" evidence="1">
    <location>
        <begin position="144"/>
        <end position="175"/>
    </location>
</feature>
<proteinExistence type="predicted"/>
<evidence type="ECO:0000313" key="3">
    <source>
        <dbReference type="EMBL" id="CRK33775.1"/>
    </source>
</evidence>
<dbReference type="Proteomes" id="UP000045706">
    <property type="component" value="Unassembled WGS sequence"/>
</dbReference>
<gene>
    <name evidence="3" type="ORF">BN1708_006150</name>
    <name evidence="2" type="ORF">BN1723_003704</name>
</gene>
<evidence type="ECO:0000313" key="4">
    <source>
        <dbReference type="Proteomes" id="UP000044602"/>
    </source>
</evidence>
<keyword evidence="4" id="KW-1185">Reference proteome</keyword>